<organism evidence="3 4">
    <name type="scientific">Diaporthe ampelina</name>
    <dbReference type="NCBI Taxonomy" id="1214573"/>
    <lineage>
        <taxon>Eukaryota</taxon>
        <taxon>Fungi</taxon>
        <taxon>Dikarya</taxon>
        <taxon>Ascomycota</taxon>
        <taxon>Pezizomycotina</taxon>
        <taxon>Sordariomycetes</taxon>
        <taxon>Sordariomycetidae</taxon>
        <taxon>Diaporthales</taxon>
        <taxon>Diaporthaceae</taxon>
        <taxon>Diaporthe</taxon>
    </lineage>
</organism>
<dbReference type="Gene3D" id="1.50.10.10">
    <property type="match status" value="1"/>
</dbReference>
<accession>A0A0G2H5N7</accession>
<reference evidence="3 4" key="2">
    <citation type="submission" date="2015-05" db="EMBL/GenBank/DDBJ databases">
        <authorList>
            <person name="Morales-Cruz A."/>
            <person name="Amrine K.C."/>
            <person name="Cantu D."/>
        </authorList>
    </citation>
    <scope>NUCLEOTIDE SEQUENCE [LARGE SCALE GENOMIC DNA]</scope>
    <source>
        <strain evidence="3">DA912</strain>
    </source>
</reference>
<dbReference type="SUPFAM" id="SSF48208">
    <property type="entry name" value="Six-hairpin glycosidases"/>
    <property type="match status" value="1"/>
</dbReference>
<evidence type="ECO:0000259" key="1">
    <source>
        <dbReference type="Pfam" id="PF17389"/>
    </source>
</evidence>
<dbReference type="AlphaFoldDB" id="A0A0G2H5N7"/>
<dbReference type="Gene3D" id="2.60.420.10">
    <property type="entry name" value="Maltose phosphorylase, domain 3"/>
    <property type="match status" value="1"/>
</dbReference>
<dbReference type="InterPro" id="IPR008928">
    <property type="entry name" value="6-hairpin_glycosidase_sf"/>
</dbReference>
<dbReference type="Gene3D" id="2.60.120.560">
    <property type="entry name" value="Exo-inulinase, domain 1"/>
    <property type="match status" value="1"/>
</dbReference>
<name>A0A0G2H5N7_9PEZI</name>
<dbReference type="GO" id="GO:0003824">
    <property type="term" value="F:catalytic activity"/>
    <property type="evidence" value="ECO:0007669"/>
    <property type="project" value="UniProtKB-ARBA"/>
</dbReference>
<dbReference type="InterPro" id="IPR035398">
    <property type="entry name" value="Bac_rhamnosid_C"/>
</dbReference>
<feature type="domain" description="Alpha-L-rhamnosidase six-hairpin glycosidase" evidence="1">
    <location>
        <begin position="412"/>
        <end position="628"/>
    </location>
</feature>
<dbReference type="Proteomes" id="UP000034680">
    <property type="component" value="Unassembled WGS sequence"/>
</dbReference>
<evidence type="ECO:0000313" key="3">
    <source>
        <dbReference type="EMBL" id="KKY30533.1"/>
    </source>
</evidence>
<dbReference type="Pfam" id="PF17390">
    <property type="entry name" value="Bac_rhamnosid_C"/>
    <property type="match status" value="1"/>
</dbReference>
<dbReference type="PANTHER" id="PTHR34987:SF4">
    <property type="entry name" value="ALPHA-L-RHAMNOSIDASE C-TERMINAL DOMAIN-CONTAINING PROTEIN"/>
    <property type="match status" value="1"/>
</dbReference>
<reference evidence="3 4" key="1">
    <citation type="submission" date="2015-05" db="EMBL/GenBank/DDBJ databases">
        <title>Distinctive expansion of gene families associated with plant cell wall degradation and secondary metabolism in the genomes of grapevine trunk pathogens.</title>
        <authorList>
            <person name="Lawrence D.P."/>
            <person name="Travadon R."/>
            <person name="Rolshausen P.E."/>
            <person name="Baumgartner K."/>
        </authorList>
    </citation>
    <scope>NUCLEOTIDE SEQUENCE [LARGE SCALE GENOMIC DNA]</scope>
    <source>
        <strain evidence="3">DA912</strain>
    </source>
</reference>
<dbReference type="EMBL" id="LCUC01000473">
    <property type="protein sequence ID" value="KKY30533.1"/>
    <property type="molecule type" value="Genomic_DNA"/>
</dbReference>
<feature type="domain" description="Alpha-L-rhamnosidase C-terminal" evidence="2">
    <location>
        <begin position="757"/>
        <end position="810"/>
    </location>
</feature>
<evidence type="ECO:0000259" key="2">
    <source>
        <dbReference type="Pfam" id="PF17390"/>
    </source>
</evidence>
<dbReference type="GO" id="GO:0005975">
    <property type="term" value="P:carbohydrate metabolic process"/>
    <property type="evidence" value="ECO:0007669"/>
    <property type="project" value="InterPro"/>
</dbReference>
<comment type="caution">
    <text evidence="3">The sequence shown here is derived from an EMBL/GenBank/DDBJ whole genome shotgun (WGS) entry which is preliminary data.</text>
</comment>
<keyword evidence="4" id="KW-1185">Reference proteome</keyword>
<sequence length="835" mass="88163">MTAVKYLVCVASIAAQHFAAARVITNYDRRSEDVFVPVGVAVGSAPQVVTEKFAPFTLDETAPVATLDYGGESSGYPFFEVSTLTGAVQVEVKYTEEFDGVNQPFSDGPFAYSNQLGNTFRVETFNFTSTGRLVAPLLQGGQKWQSLRLLTPGSVSFSGVGFEATVDTVQPEDLPGQFSSDDEVLNEIWKLGARAATAACLEKGSQKAIWEIDAEKGVLARNSRPSLTAEATAWGNYTLEFDTLIQKGGSWWSVAAPIKGNGYTMLLTGELPEATRFANTNTSLTPPNTISVAFGVDFVNQTTLPTWVLDVFEVPFAVHENTWYHITTSLATSGYLAVSIDDTQIFNISRAAYPLATGAFSGSFGFGAYQDQAAYFRNASVGDTANGTSFYANTLTSEAVLAEYGTAELAGSVCLDGPKRDRLVWLGDFYHTARILAASTSRVDHSRGTLQFLLDSQAANGQLNISPNLGYDTRASAAAMAAPSGSFGLPDYQILGLISFSDHVRLHDDIEWARGTWDGWQRNIDWLLGTVNASTGLITLPSPFAFIGGPDAGSPVSCAAVQALRGVADVAAAIGDAESAARYTATASSLADAINAQLWNDDIGAYSLNIYNTTAISVAGTAFCITSGVASAEQTARSISALSALRLGPGYKDTSAVSSSDPAVNISPNTNGFLLSALFQGNATAEAGELLRGLWEPMLAGPETDVGASWEYVNAATLAPGLGLFTSLSHPWGGAPTYVLTEWAAGLRPAGGLHGFGYRSWVLAPESGARLGLREASATVVTPLGDLGVQWRVEGQRVSATIHAPADTSGSFIYGDQVVALSGNSTYQLSLDIST</sequence>
<dbReference type="PANTHER" id="PTHR34987">
    <property type="entry name" value="C, PUTATIVE (AFU_ORTHOLOGUE AFUA_3G02880)-RELATED"/>
    <property type="match status" value="1"/>
</dbReference>
<dbReference type="InterPro" id="IPR035396">
    <property type="entry name" value="Bac_rhamnosid6H"/>
</dbReference>
<evidence type="ECO:0000313" key="4">
    <source>
        <dbReference type="Proteomes" id="UP000034680"/>
    </source>
</evidence>
<dbReference type="OrthoDB" id="10036721at2759"/>
<protein>
    <submittedName>
        <fullName evidence="3">Putative alpha-l-rhamnosidase</fullName>
    </submittedName>
</protein>
<gene>
    <name evidence="3" type="ORF">UCDDA912_g09537</name>
</gene>
<proteinExistence type="predicted"/>
<dbReference type="InterPro" id="IPR012341">
    <property type="entry name" value="6hp_glycosidase-like_sf"/>
</dbReference>
<dbReference type="Pfam" id="PF17389">
    <property type="entry name" value="Bac_rhamnosid6H"/>
    <property type="match status" value="1"/>
</dbReference>
<dbReference type="STRING" id="1214573.A0A0G2H5N7"/>